<sequence>MRTPSFTGAGFLGNLTVRARILCLSVLTAFGLIVMGLVFWWSQNAVGTAFRSFEASAMMAHDVADLTARANDMRVIEKAYLSRPGADLFAEFNSTLANAKEVLAEIGQKPAAAGLSAEIADVRDTLEGTQGAFEMLDTLQNRIGYTSQSGLRKQLDELSGAVQDRLQEELKFGGGPDFEKLARAILAVQLSEKEYTLNRTPEAKEAFDTVFASFEELLGKAYIQNAIKDEIAQNMTSYRATFDDYTQALAEFGDSLVLLEDLFALIPPHINALNEAVRQSEIVAGDELAAARSVSTAIVGSLIAGLLVVLTGFAVVIGGSISGPLARLRQAMEKLASGETEVDLPASGGRTEIAAMARSVQVFRDNAIERRHLAASQQEENRKRDERVDRLEHLIAGFEATVAAALGNLDTATENLLETSRSMETASDDVSNEAASAGAAAQVATENVARASQSTDELAASINQISSQATKSTSVAQKAVESASGTFETMQTLSAAADRIGEVMGLIRDIANQTNLLALNATIEAARAGEAGKGFAVVAAEVKQLAEQTSKATEEIASQVESIQGSTSDAVVAIEQVSEIISEMEGLASSVASAVENQENAVRVIAENVSHASEKSREGATRMSAVGSAAHHARATGDQVEQLANSLAEQGRVIRQEISEFLADVRAA</sequence>
<dbReference type="Pfam" id="PF00672">
    <property type="entry name" value="HAMP"/>
    <property type="match status" value="1"/>
</dbReference>
<gene>
    <name evidence="10" type="ORF">GCM10011316_36940</name>
</gene>
<feature type="domain" description="Methyl-accepting transducer" evidence="7">
    <location>
        <begin position="412"/>
        <end position="648"/>
    </location>
</feature>
<dbReference type="Proteomes" id="UP000605148">
    <property type="component" value="Unassembled WGS sequence"/>
</dbReference>
<dbReference type="SUPFAM" id="SSF58104">
    <property type="entry name" value="Methyl-accepting chemotaxis protein (MCP) signaling domain"/>
    <property type="match status" value="1"/>
</dbReference>
<feature type="transmembrane region" description="Helical" evidence="6">
    <location>
        <begin position="21"/>
        <end position="41"/>
    </location>
</feature>
<dbReference type="InterPro" id="IPR000727">
    <property type="entry name" value="T_SNARE_dom"/>
</dbReference>
<dbReference type="GO" id="GO:0005886">
    <property type="term" value="C:plasma membrane"/>
    <property type="evidence" value="ECO:0007669"/>
    <property type="project" value="UniProtKB-SubCell"/>
</dbReference>
<dbReference type="OrthoDB" id="5349256at2"/>
<reference evidence="10" key="2">
    <citation type="submission" date="2020-09" db="EMBL/GenBank/DDBJ databases">
        <authorList>
            <person name="Sun Q."/>
            <person name="Zhou Y."/>
        </authorList>
    </citation>
    <scope>NUCLEOTIDE SEQUENCE</scope>
    <source>
        <strain evidence="10">CGMCC 1.12426</strain>
    </source>
</reference>
<proteinExistence type="inferred from homology"/>
<dbReference type="SMART" id="SM01358">
    <property type="entry name" value="HBM"/>
    <property type="match status" value="1"/>
</dbReference>
<name>A0A916TMX8_9HYPH</name>
<feature type="domain" description="HAMP" evidence="9">
    <location>
        <begin position="319"/>
        <end position="372"/>
    </location>
</feature>
<dbReference type="PROSITE" id="PS50192">
    <property type="entry name" value="T_SNARE"/>
    <property type="match status" value="1"/>
</dbReference>
<keyword evidence="11" id="KW-1185">Reference proteome</keyword>
<dbReference type="GO" id="GO:0007165">
    <property type="term" value="P:signal transduction"/>
    <property type="evidence" value="ECO:0007669"/>
    <property type="project" value="UniProtKB-KW"/>
</dbReference>
<dbReference type="PANTHER" id="PTHR32089">
    <property type="entry name" value="METHYL-ACCEPTING CHEMOTAXIS PROTEIN MCPB"/>
    <property type="match status" value="1"/>
</dbReference>
<evidence type="ECO:0000259" key="8">
    <source>
        <dbReference type="PROSITE" id="PS50192"/>
    </source>
</evidence>
<accession>A0A916TMX8</accession>
<evidence type="ECO:0000259" key="9">
    <source>
        <dbReference type="PROSITE" id="PS50885"/>
    </source>
</evidence>
<dbReference type="PANTHER" id="PTHR32089:SF112">
    <property type="entry name" value="LYSOZYME-LIKE PROTEIN-RELATED"/>
    <property type="match status" value="1"/>
</dbReference>
<evidence type="ECO:0000256" key="3">
    <source>
        <dbReference type="ARBA" id="ARBA00023224"/>
    </source>
</evidence>
<feature type="domain" description="T-SNARE coiled-coil homology" evidence="8">
    <location>
        <begin position="564"/>
        <end position="626"/>
    </location>
</feature>
<evidence type="ECO:0000256" key="1">
    <source>
        <dbReference type="ARBA" id="ARBA00004429"/>
    </source>
</evidence>
<organism evidence="10 11">
    <name type="scientific">Roseibium aquae</name>
    <dbReference type="NCBI Taxonomy" id="1323746"/>
    <lineage>
        <taxon>Bacteria</taxon>
        <taxon>Pseudomonadati</taxon>
        <taxon>Pseudomonadota</taxon>
        <taxon>Alphaproteobacteria</taxon>
        <taxon>Hyphomicrobiales</taxon>
        <taxon>Stappiaceae</taxon>
        <taxon>Roseibium</taxon>
    </lineage>
</organism>
<dbReference type="Gene3D" id="6.10.340.10">
    <property type="match status" value="1"/>
</dbReference>
<dbReference type="InterPro" id="IPR004089">
    <property type="entry name" value="MCPsignal_dom"/>
</dbReference>
<comment type="similarity">
    <text evidence="4">Belongs to the methyl-accepting chemotaxis (MCP) protein family.</text>
</comment>
<dbReference type="PROSITE" id="PS50885">
    <property type="entry name" value="HAMP"/>
    <property type="match status" value="1"/>
</dbReference>
<comment type="caution">
    <text evidence="10">The sequence shown here is derived from an EMBL/GenBank/DDBJ whole genome shotgun (WGS) entry which is preliminary data.</text>
</comment>
<evidence type="ECO:0000256" key="2">
    <source>
        <dbReference type="ARBA" id="ARBA00022519"/>
    </source>
</evidence>
<dbReference type="SMART" id="SM00304">
    <property type="entry name" value="HAMP"/>
    <property type="match status" value="1"/>
</dbReference>
<dbReference type="SMART" id="SM00283">
    <property type="entry name" value="MA"/>
    <property type="match status" value="1"/>
</dbReference>
<dbReference type="InterPro" id="IPR032255">
    <property type="entry name" value="HBM"/>
</dbReference>
<dbReference type="RefSeq" id="WP_150497629.1">
    <property type="nucleotide sequence ID" value="NZ_BMFA01000015.1"/>
</dbReference>
<keyword evidence="2" id="KW-1003">Cell membrane</keyword>
<keyword evidence="3 5" id="KW-0807">Transducer</keyword>
<reference evidence="10" key="1">
    <citation type="journal article" date="2014" name="Int. J. Syst. Evol. Microbiol.">
        <title>Complete genome sequence of Corynebacterium casei LMG S-19264T (=DSM 44701T), isolated from a smear-ripened cheese.</title>
        <authorList>
            <consortium name="US DOE Joint Genome Institute (JGI-PGF)"/>
            <person name="Walter F."/>
            <person name="Albersmeier A."/>
            <person name="Kalinowski J."/>
            <person name="Ruckert C."/>
        </authorList>
    </citation>
    <scope>NUCLEOTIDE SEQUENCE</scope>
    <source>
        <strain evidence="10">CGMCC 1.12426</strain>
    </source>
</reference>
<protein>
    <submittedName>
        <fullName evidence="10">Chemotaxis protein</fullName>
    </submittedName>
</protein>
<dbReference type="Gene3D" id="1.10.287.950">
    <property type="entry name" value="Methyl-accepting chemotaxis protein"/>
    <property type="match status" value="1"/>
</dbReference>
<dbReference type="EMBL" id="BMFA01000015">
    <property type="protein sequence ID" value="GGB61582.1"/>
    <property type="molecule type" value="Genomic_DNA"/>
</dbReference>
<dbReference type="PROSITE" id="PS50111">
    <property type="entry name" value="CHEMOTAXIS_TRANSDUC_2"/>
    <property type="match status" value="1"/>
</dbReference>
<keyword evidence="6" id="KW-1133">Transmembrane helix</keyword>
<evidence type="ECO:0000259" key="7">
    <source>
        <dbReference type="PROSITE" id="PS50111"/>
    </source>
</evidence>
<dbReference type="Pfam" id="PF00015">
    <property type="entry name" value="MCPsignal"/>
    <property type="match status" value="1"/>
</dbReference>
<evidence type="ECO:0000256" key="4">
    <source>
        <dbReference type="ARBA" id="ARBA00029447"/>
    </source>
</evidence>
<evidence type="ECO:0000256" key="6">
    <source>
        <dbReference type="SAM" id="Phobius"/>
    </source>
</evidence>
<dbReference type="InterPro" id="IPR003660">
    <property type="entry name" value="HAMP_dom"/>
</dbReference>
<keyword evidence="6" id="KW-0812">Transmembrane</keyword>
<evidence type="ECO:0000256" key="5">
    <source>
        <dbReference type="PROSITE-ProRule" id="PRU00284"/>
    </source>
</evidence>
<evidence type="ECO:0000313" key="10">
    <source>
        <dbReference type="EMBL" id="GGB61582.1"/>
    </source>
</evidence>
<feature type="transmembrane region" description="Helical" evidence="6">
    <location>
        <begin position="302"/>
        <end position="326"/>
    </location>
</feature>
<evidence type="ECO:0000313" key="11">
    <source>
        <dbReference type="Proteomes" id="UP000605148"/>
    </source>
</evidence>
<keyword evidence="6" id="KW-0472">Membrane</keyword>
<keyword evidence="2" id="KW-0997">Cell inner membrane</keyword>
<comment type="subcellular location">
    <subcellularLocation>
        <location evidence="1">Cell inner membrane</location>
        <topology evidence="1">Multi-pass membrane protein</topology>
    </subcellularLocation>
</comment>
<dbReference type="AlphaFoldDB" id="A0A916TMX8"/>